<name>A0A9D1FKL3_9FIRM</name>
<gene>
    <name evidence="1" type="ORF">IAB51_01430</name>
</gene>
<reference evidence="1" key="2">
    <citation type="journal article" date="2021" name="PeerJ">
        <title>Extensive microbial diversity within the chicken gut microbiome revealed by metagenomics and culture.</title>
        <authorList>
            <person name="Gilroy R."/>
            <person name="Ravi A."/>
            <person name="Getino M."/>
            <person name="Pursley I."/>
            <person name="Horton D.L."/>
            <person name="Alikhan N.F."/>
            <person name="Baker D."/>
            <person name="Gharbi K."/>
            <person name="Hall N."/>
            <person name="Watson M."/>
            <person name="Adriaenssens E.M."/>
            <person name="Foster-Nyarko E."/>
            <person name="Jarju S."/>
            <person name="Secka A."/>
            <person name="Antonio M."/>
            <person name="Oren A."/>
            <person name="Chaudhuri R.R."/>
            <person name="La Ragione R."/>
            <person name="Hildebrand F."/>
            <person name="Pallen M.J."/>
        </authorList>
    </citation>
    <scope>NUCLEOTIDE SEQUENCE</scope>
    <source>
        <strain evidence="1">CHK199-13235</strain>
    </source>
</reference>
<dbReference type="AlphaFoldDB" id="A0A9D1FKL3"/>
<dbReference type="InterPro" id="IPR036390">
    <property type="entry name" value="WH_DNA-bd_sf"/>
</dbReference>
<dbReference type="Pfam" id="PF14277">
    <property type="entry name" value="DUF4364"/>
    <property type="match status" value="1"/>
</dbReference>
<comment type="caution">
    <text evidence="1">The sequence shown here is derived from an EMBL/GenBank/DDBJ whole genome shotgun (WGS) entry which is preliminary data.</text>
</comment>
<reference evidence="1" key="1">
    <citation type="submission" date="2020-10" db="EMBL/GenBank/DDBJ databases">
        <authorList>
            <person name="Gilroy R."/>
        </authorList>
    </citation>
    <scope>NUCLEOTIDE SEQUENCE</scope>
    <source>
        <strain evidence="1">CHK199-13235</strain>
    </source>
</reference>
<dbReference type="Proteomes" id="UP000824002">
    <property type="component" value="Unassembled WGS sequence"/>
</dbReference>
<organism evidence="1 2">
    <name type="scientific">Candidatus Merdivicinus excrementipullorum</name>
    <dbReference type="NCBI Taxonomy" id="2840867"/>
    <lineage>
        <taxon>Bacteria</taxon>
        <taxon>Bacillati</taxon>
        <taxon>Bacillota</taxon>
        <taxon>Clostridia</taxon>
        <taxon>Eubacteriales</taxon>
        <taxon>Oscillospiraceae</taxon>
        <taxon>Oscillospiraceae incertae sedis</taxon>
        <taxon>Candidatus Merdivicinus</taxon>
    </lineage>
</organism>
<sequence>MPEPILAGIPAGGLKETYEVKILICYLLDSVGAPLTLDQICEICTADGVVDYFTLCTAMRELEENGNLVREKEGCVLTDLGRETVENLKKALPSSLRDAIVRRGMALLARMRREKEVTAEVKPDGSGYQVICSLHEGSLTFFSMAFYAPDRVQADIIAGNFRKKAPELYESLIGTLTE</sequence>
<dbReference type="InterPro" id="IPR025374">
    <property type="entry name" value="DUF4364"/>
</dbReference>
<accession>A0A9D1FKL3</accession>
<evidence type="ECO:0000313" key="2">
    <source>
        <dbReference type="Proteomes" id="UP000824002"/>
    </source>
</evidence>
<evidence type="ECO:0000313" key="1">
    <source>
        <dbReference type="EMBL" id="HIS75448.1"/>
    </source>
</evidence>
<dbReference type="SUPFAM" id="SSF46785">
    <property type="entry name" value="Winged helix' DNA-binding domain"/>
    <property type="match status" value="1"/>
</dbReference>
<protein>
    <submittedName>
        <fullName evidence="1">DUF4364 family protein</fullName>
    </submittedName>
</protein>
<dbReference type="EMBL" id="DVJP01000015">
    <property type="protein sequence ID" value="HIS75448.1"/>
    <property type="molecule type" value="Genomic_DNA"/>
</dbReference>
<proteinExistence type="predicted"/>